<keyword evidence="5" id="KW-0670">Pyruvate</keyword>
<evidence type="ECO:0000313" key="8">
    <source>
        <dbReference type="EMBL" id="PLW76464.1"/>
    </source>
</evidence>
<gene>
    <name evidence="8" type="ORF">C0081_14295</name>
</gene>
<name>A0A2N5XPQ1_9HYPH</name>
<evidence type="ECO:0000256" key="6">
    <source>
        <dbReference type="ARBA" id="ARBA00045074"/>
    </source>
</evidence>
<dbReference type="GO" id="GO:0046872">
    <property type="term" value="F:metal ion binding"/>
    <property type="evidence" value="ECO:0007669"/>
    <property type="project" value="UniProtKB-KW"/>
</dbReference>
<comment type="catalytic activity">
    <reaction evidence="6">
        <text>D-glyceraldehyde + pyruvate = 2-dehydro-3-deoxy-L-galactonate</text>
        <dbReference type="Rhea" id="RHEA:80055"/>
        <dbReference type="ChEBI" id="CHEBI:15361"/>
        <dbReference type="ChEBI" id="CHEBI:17378"/>
        <dbReference type="ChEBI" id="CHEBI:75545"/>
    </reaction>
</comment>
<reference evidence="8 9" key="1">
    <citation type="submission" date="2018-01" db="EMBL/GenBank/DDBJ databases">
        <title>The draft genome sequence of Cohaesibacter sp. H1304.</title>
        <authorList>
            <person name="Wang N.-N."/>
            <person name="Du Z.-J."/>
        </authorList>
    </citation>
    <scope>NUCLEOTIDE SEQUENCE [LARGE SCALE GENOMIC DNA]</scope>
    <source>
        <strain evidence="8 9">H1304</strain>
    </source>
</reference>
<evidence type="ECO:0000256" key="1">
    <source>
        <dbReference type="ARBA" id="ARBA00001968"/>
    </source>
</evidence>
<feature type="domain" description="HpcH/HpaI aldolase/citrate lyase" evidence="7">
    <location>
        <begin position="17"/>
        <end position="241"/>
    </location>
</feature>
<dbReference type="Pfam" id="PF03328">
    <property type="entry name" value="HpcH_HpaI"/>
    <property type="match status" value="1"/>
</dbReference>
<evidence type="ECO:0000256" key="4">
    <source>
        <dbReference type="ARBA" id="ARBA00023239"/>
    </source>
</evidence>
<dbReference type="GO" id="GO:0005737">
    <property type="term" value="C:cytoplasm"/>
    <property type="evidence" value="ECO:0007669"/>
    <property type="project" value="TreeGrafter"/>
</dbReference>
<dbReference type="PANTHER" id="PTHR30502:SF4">
    <property type="entry name" value="5-KETO-4-DEOXY-D-GLUCARATE ALDOLASE"/>
    <property type="match status" value="1"/>
</dbReference>
<organism evidence="8 9">
    <name type="scientific">Cohaesibacter celericrescens</name>
    <dbReference type="NCBI Taxonomy" id="2067669"/>
    <lineage>
        <taxon>Bacteria</taxon>
        <taxon>Pseudomonadati</taxon>
        <taxon>Pseudomonadota</taxon>
        <taxon>Alphaproteobacteria</taxon>
        <taxon>Hyphomicrobiales</taxon>
        <taxon>Cohaesibacteraceae</taxon>
    </lineage>
</organism>
<comment type="similarity">
    <text evidence="2">Belongs to the HpcH/HpaI aldolase family.</text>
</comment>
<dbReference type="AlphaFoldDB" id="A0A2N5XPQ1"/>
<keyword evidence="9" id="KW-1185">Reference proteome</keyword>
<dbReference type="InterPro" id="IPR040442">
    <property type="entry name" value="Pyrv_kinase-like_dom_sf"/>
</dbReference>
<keyword evidence="4" id="KW-0456">Lyase</keyword>
<comment type="cofactor">
    <cofactor evidence="1">
        <name>a divalent metal cation</name>
        <dbReference type="ChEBI" id="CHEBI:60240"/>
    </cofactor>
</comment>
<evidence type="ECO:0000256" key="3">
    <source>
        <dbReference type="ARBA" id="ARBA00022723"/>
    </source>
</evidence>
<sequence>MLSENRFKKAIANGETQIGLWCSLTSNLATEMIGEIGYDWLLLDAEHAPNDLGTLLPQLQGLRGSFSEPIVRTPWNDHVLVKRFMDIGFRTILFPYVQNEEEAAAAVAAMRYPPEGVRGVATLHRACSFGANADYFATANETACAIIQVETQSAAERLEAICKVPNLSGIFIGPADLAASMGHLGNPGHKDVQSLMRHCVDTCRTLGMPIGTLAPAQANAEKYLDWGYNFVAVGADLGLMRVAATEKLAAFKKA</sequence>
<protein>
    <submittedName>
        <fullName evidence="8">2-dehydro-3-deoxyglucarate aldolase</fullName>
    </submittedName>
</protein>
<dbReference type="InterPro" id="IPR015813">
    <property type="entry name" value="Pyrv/PenolPyrv_kinase-like_dom"/>
</dbReference>
<dbReference type="InterPro" id="IPR005000">
    <property type="entry name" value="Aldolase/citrate-lyase_domain"/>
</dbReference>
<evidence type="ECO:0000259" key="7">
    <source>
        <dbReference type="Pfam" id="PF03328"/>
    </source>
</evidence>
<evidence type="ECO:0000256" key="2">
    <source>
        <dbReference type="ARBA" id="ARBA00005568"/>
    </source>
</evidence>
<dbReference type="GO" id="GO:0016832">
    <property type="term" value="F:aldehyde-lyase activity"/>
    <property type="evidence" value="ECO:0007669"/>
    <property type="project" value="TreeGrafter"/>
</dbReference>
<dbReference type="SUPFAM" id="SSF51621">
    <property type="entry name" value="Phosphoenolpyruvate/pyruvate domain"/>
    <property type="match status" value="1"/>
</dbReference>
<accession>A0A2N5XPQ1</accession>
<dbReference type="InterPro" id="IPR050251">
    <property type="entry name" value="HpcH-HpaI_aldolase"/>
</dbReference>
<dbReference type="OrthoDB" id="9802624at2"/>
<comment type="caution">
    <text evidence="8">The sequence shown here is derived from an EMBL/GenBank/DDBJ whole genome shotgun (WGS) entry which is preliminary data.</text>
</comment>
<dbReference type="EMBL" id="PKUQ01000031">
    <property type="protein sequence ID" value="PLW76464.1"/>
    <property type="molecule type" value="Genomic_DNA"/>
</dbReference>
<evidence type="ECO:0000256" key="5">
    <source>
        <dbReference type="ARBA" id="ARBA00023317"/>
    </source>
</evidence>
<dbReference type="Gene3D" id="3.20.20.60">
    <property type="entry name" value="Phosphoenolpyruvate-binding domains"/>
    <property type="match status" value="1"/>
</dbReference>
<dbReference type="PANTHER" id="PTHR30502">
    <property type="entry name" value="2-KETO-3-DEOXY-L-RHAMNONATE ALDOLASE"/>
    <property type="match status" value="1"/>
</dbReference>
<dbReference type="Proteomes" id="UP000234881">
    <property type="component" value="Unassembled WGS sequence"/>
</dbReference>
<evidence type="ECO:0000313" key="9">
    <source>
        <dbReference type="Proteomes" id="UP000234881"/>
    </source>
</evidence>
<proteinExistence type="inferred from homology"/>
<keyword evidence="3" id="KW-0479">Metal-binding</keyword>
<dbReference type="FunFam" id="3.20.20.60:FF:000004">
    <property type="entry name" value="5-keto-4-deoxy-D-glucarate aldolase"/>
    <property type="match status" value="1"/>
</dbReference>